<evidence type="ECO:0000256" key="2">
    <source>
        <dbReference type="ARBA" id="ARBA00022741"/>
    </source>
</evidence>
<dbReference type="Pfam" id="PF00012">
    <property type="entry name" value="HSP70"/>
    <property type="match status" value="1"/>
</dbReference>
<dbReference type="PROSITE" id="PS00329">
    <property type="entry name" value="HSP70_2"/>
    <property type="match status" value="1"/>
</dbReference>
<comment type="similarity">
    <text evidence="1">Belongs to the heat shock protein 70 family.</text>
</comment>
<dbReference type="InterPro" id="IPR043129">
    <property type="entry name" value="ATPase_NBD"/>
</dbReference>
<dbReference type="PANTHER" id="PTHR19375">
    <property type="entry name" value="HEAT SHOCK PROTEIN 70KDA"/>
    <property type="match status" value="1"/>
</dbReference>
<reference evidence="4 5" key="1">
    <citation type="submission" date="2023-08" db="EMBL/GenBank/DDBJ databases">
        <title>Rhodoferax potami sp. nov. and Rhodoferax mekongensis sp. nov., isolated from the Mekong River in Thailand.</title>
        <authorList>
            <person name="Kitikhun S."/>
            <person name="Charoenyingcharoen P."/>
            <person name="Siriarchawattana P."/>
            <person name="Likhitrattanapisal S."/>
            <person name="Nilsakha T."/>
            <person name="Chanpet A."/>
            <person name="Rattanawaree P."/>
            <person name="Ingsriswang S."/>
        </authorList>
    </citation>
    <scope>NUCLEOTIDE SEQUENCE [LARGE SCALE GENOMIC DNA]</scope>
    <source>
        <strain evidence="4 5">TBRC 17307</strain>
    </source>
</reference>
<proteinExistence type="inferred from homology"/>
<evidence type="ECO:0000313" key="4">
    <source>
        <dbReference type="EMBL" id="WNO04674.1"/>
    </source>
</evidence>
<evidence type="ECO:0000256" key="3">
    <source>
        <dbReference type="ARBA" id="ARBA00022840"/>
    </source>
</evidence>
<dbReference type="InterPro" id="IPR013126">
    <property type="entry name" value="Hsp_70_fam"/>
</dbReference>
<organism evidence="4 5">
    <name type="scientific">Rhodoferax mekongensis</name>
    <dbReference type="NCBI Taxonomy" id="3068341"/>
    <lineage>
        <taxon>Bacteria</taxon>
        <taxon>Pseudomonadati</taxon>
        <taxon>Pseudomonadota</taxon>
        <taxon>Betaproteobacteria</taxon>
        <taxon>Burkholderiales</taxon>
        <taxon>Comamonadaceae</taxon>
        <taxon>Rhodoferax</taxon>
    </lineage>
</organism>
<dbReference type="SUPFAM" id="SSF53067">
    <property type="entry name" value="Actin-like ATPase domain"/>
    <property type="match status" value="2"/>
</dbReference>
<evidence type="ECO:0000313" key="5">
    <source>
        <dbReference type="Proteomes" id="UP001302257"/>
    </source>
</evidence>
<dbReference type="InterPro" id="IPR018181">
    <property type="entry name" value="Heat_shock_70_CS"/>
</dbReference>
<evidence type="ECO:0000256" key="1">
    <source>
        <dbReference type="ARBA" id="ARBA00007381"/>
    </source>
</evidence>
<protein>
    <submittedName>
        <fullName evidence="4">Hsp70 family protein</fullName>
    </submittedName>
</protein>
<sequence length="425" mass="45627">MGAARPLVLGIDFGTSNSACALIDAHGALQVIPLDGAKAEMPTALFFASETVDAARHTVLYGADAMQAYLNGTEGRLLRSLKSLMGSRLMDEYTAVGDKSIRFFDIVVLFFKELKRRCEAHVGQPLTHAMLGRPVHFVDDDPERDQLAQETLGRAATEAGFTHIAYQLEPIAAALDYEQRVAKETTALVVDIGGGTSDFTVIRLNPERSAQGDRTADILATTGVHIGGTDFDRLLDLATVMPHLGYKHVGTGGRIVPNSVFFDLSTWHLIHQAYTRKSMHFAKELWTDYTDQTLHRRLMDALEEQHGHRMLASVEAAKIACSISGDSAVVELDFLDSSLAPTVDAANMEVALHASLAQVVQCAQDCVAAAGLQGVDAVYLTGGSSALRTLIAALRQAMPQATLVEGNRFGGVAAGLAWAGAVHPY</sequence>
<keyword evidence="3" id="KW-0067">ATP-binding</keyword>
<gene>
    <name evidence="4" type="ORF">RAN89_17570</name>
</gene>
<dbReference type="EMBL" id="CP132507">
    <property type="protein sequence ID" value="WNO04674.1"/>
    <property type="molecule type" value="Genomic_DNA"/>
</dbReference>
<dbReference type="Proteomes" id="UP001302257">
    <property type="component" value="Chromosome"/>
</dbReference>
<keyword evidence="2" id="KW-0547">Nucleotide-binding</keyword>
<accession>A0ABZ0AYW9</accession>
<keyword evidence="5" id="KW-1185">Reference proteome</keyword>
<dbReference type="CDD" id="cd10231">
    <property type="entry name" value="ASKHA_NBD_HSP70_YegD-like"/>
    <property type="match status" value="1"/>
</dbReference>
<dbReference type="Gene3D" id="3.90.640.10">
    <property type="entry name" value="Actin, Chain A, domain 4"/>
    <property type="match status" value="1"/>
</dbReference>
<dbReference type="Gene3D" id="3.30.420.40">
    <property type="match status" value="3"/>
</dbReference>
<dbReference type="RefSeq" id="WP_313867505.1">
    <property type="nucleotide sequence ID" value="NZ_CP132507.1"/>
</dbReference>
<dbReference type="InterPro" id="IPR042054">
    <property type="entry name" value="YegD-like"/>
</dbReference>
<name>A0ABZ0AYW9_9BURK</name>